<name>A0ABP8LCH8_9BACT</name>
<feature type="region of interest" description="Disordered" evidence="1">
    <location>
        <begin position="47"/>
        <end position="100"/>
    </location>
</feature>
<evidence type="ECO:0000256" key="1">
    <source>
        <dbReference type="SAM" id="MobiDB-lite"/>
    </source>
</evidence>
<feature type="compositionally biased region" description="Acidic residues" evidence="1">
    <location>
        <begin position="54"/>
        <end position="78"/>
    </location>
</feature>
<protein>
    <submittedName>
        <fullName evidence="2">Uncharacterized protein</fullName>
    </submittedName>
</protein>
<comment type="caution">
    <text evidence="2">The sequence shown here is derived from an EMBL/GenBank/DDBJ whole genome shotgun (WGS) entry which is preliminary data.</text>
</comment>
<proteinExistence type="predicted"/>
<organism evidence="2 3">
    <name type="scientific">Pontibacter saemangeumensis</name>
    <dbReference type="NCBI Taxonomy" id="1084525"/>
    <lineage>
        <taxon>Bacteria</taxon>
        <taxon>Pseudomonadati</taxon>
        <taxon>Bacteroidota</taxon>
        <taxon>Cytophagia</taxon>
        <taxon>Cytophagales</taxon>
        <taxon>Hymenobacteraceae</taxon>
        <taxon>Pontibacter</taxon>
    </lineage>
</organism>
<gene>
    <name evidence="2" type="ORF">GCM10023188_07520</name>
</gene>
<evidence type="ECO:0000313" key="2">
    <source>
        <dbReference type="EMBL" id="GAA4425994.1"/>
    </source>
</evidence>
<evidence type="ECO:0000313" key="3">
    <source>
        <dbReference type="Proteomes" id="UP001500552"/>
    </source>
</evidence>
<keyword evidence="3" id="KW-1185">Reference proteome</keyword>
<dbReference type="Proteomes" id="UP001500552">
    <property type="component" value="Unassembled WGS sequence"/>
</dbReference>
<dbReference type="EMBL" id="BAABHC010000003">
    <property type="protein sequence ID" value="GAA4425994.1"/>
    <property type="molecule type" value="Genomic_DNA"/>
</dbReference>
<sequence>MHTHRVTSPLFSYKEYKTNKNTIMKNTWKLAFVAFTMFAFTACNSEENAATESENIETTDQIETDMETDMDMAEDTTVLEDTTVNDGVADDIQEEQPPVE</sequence>
<reference evidence="3" key="1">
    <citation type="journal article" date="2019" name="Int. J. Syst. Evol. Microbiol.">
        <title>The Global Catalogue of Microorganisms (GCM) 10K type strain sequencing project: providing services to taxonomists for standard genome sequencing and annotation.</title>
        <authorList>
            <consortium name="The Broad Institute Genomics Platform"/>
            <consortium name="The Broad Institute Genome Sequencing Center for Infectious Disease"/>
            <person name="Wu L."/>
            <person name="Ma J."/>
        </authorList>
    </citation>
    <scope>NUCLEOTIDE SEQUENCE [LARGE SCALE GENOMIC DNA]</scope>
    <source>
        <strain evidence="3">JCM 17926</strain>
    </source>
</reference>
<accession>A0ABP8LCH8</accession>